<dbReference type="GO" id="GO:0045087">
    <property type="term" value="P:innate immune response"/>
    <property type="evidence" value="ECO:0007669"/>
    <property type="project" value="TreeGrafter"/>
</dbReference>
<dbReference type="OrthoDB" id="5882658at2759"/>
<dbReference type="PANTHER" id="PTHR23015">
    <property type="entry name" value="UNCHARACTERIZED C.ELEGANS PROTEIN"/>
    <property type="match status" value="1"/>
</dbReference>
<comment type="caution">
    <text evidence="3">The sequence shown here is derived from an EMBL/GenBank/DDBJ whole genome shotgun (WGS) entry which is preliminary data.</text>
</comment>
<dbReference type="EMBL" id="PDUG01000004">
    <property type="protein sequence ID" value="PIC31962.1"/>
    <property type="molecule type" value="Genomic_DNA"/>
</dbReference>
<dbReference type="AlphaFoldDB" id="A0A2G5TXF3"/>
<keyword evidence="4" id="KW-1185">Reference proteome</keyword>
<dbReference type="Pfam" id="PF01827">
    <property type="entry name" value="FTH"/>
    <property type="match status" value="1"/>
</dbReference>
<proteinExistence type="predicted"/>
<feature type="region of interest" description="Disordered" evidence="1">
    <location>
        <begin position="54"/>
        <end position="123"/>
    </location>
</feature>
<accession>A0A2G5TXF3</accession>
<name>A0A2G5TXF3_9PELO</name>
<evidence type="ECO:0000313" key="4">
    <source>
        <dbReference type="Proteomes" id="UP000230233"/>
    </source>
</evidence>
<evidence type="ECO:0000313" key="3">
    <source>
        <dbReference type="EMBL" id="PIC31962.1"/>
    </source>
</evidence>
<reference evidence="4" key="1">
    <citation type="submission" date="2017-10" db="EMBL/GenBank/DDBJ databases">
        <title>Rapid genome shrinkage in a self-fertile nematode reveals novel sperm competition proteins.</title>
        <authorList>
            <person name="Yin D."/>
            <person name="Schwarz E.M."/>
            <person name="Thomas C.G."/>
            <person name="Felde R.L."/>
            <person name="Korf I.F."/>
            <person name="Cutter A.D."/>
            <person name="Schartner C.M."/>
            <person name="Ralston E.J."/>
            <person name="Meyer B.J."/>
            <person name="Haag E.S."/>
        </authorList>
    </citation>
    <scope>NUCLEOTIDE SEQUENCE [LARGE SCALE GENOMIC DNA]</scope>
    <source>
        <strain evidence="4">JU1422</strain>
    </source>
</reference>
<dbReference type="PANTHER" id="PTHR23015:SF4">
    <property type="entry name" value="DUF38 DOMAIN-CONTAINING PROTEIN-RELATED"/>
    <property type="match status" value="1"/>
</dbReference>
<dbReference type="InterPro" id="IPR040161">
    <property type="entry name" value="FB224"/>
</dbReference>
<dbReference type="InterPro" id="IPR002900">
    <property type="entry name" value="DUF38/FTH_CAE_spp"/>
</dbReference>
<sequence>MSDNSPVTEKNYEPFIKKRFEERVSLELTHTYLCRAIQKNQRNPDEQITALTPLNAIQDDVDDSEGVTSSSNPDDDMEPSAKRSRASDNPENEKFDSIKSKDPISCDPKIYDPPGPRSNIDSDPVQFEAVRDVFEEEAEHLTDRFADPVKLQDIPDILFCRRISKEFSERMEEIELPIARLTVSIDMESVIVQIYDKNEPSAMEPTESEPIRIRYQKIQERIPVGICALYVTRKDYKTVAACDIFFLLQHPDLKLQILQFYISEGGDRYIDVSFQKLILKLLERLKHEIRVEKFIYTYSREELYVPDTVTNYLPQFVRAFQPGTLRKMDLTLWDDRRVLERGMYEPIKELSFEDVFGTRQWKEAIQLDDLEGVVPKDWDNLIHLKTVNMKSVDQNDLKCILNHIPKFAELKFQVTYEELDIEDVKKAFRGHGKFDADPGSKEFDLGLKFYREVEDGRVLVYKLDSDLLDICFQNEKPDCQLFD</sequence>
<gene>
    <name evidence="3" type="primary">Cnig_chr_IV.g12481</name>
    <name evidence="3" type="ORF">B9Z55_012481</name>
</gene>
<evidence type="ECO:0000259" key="2">
    <source>
        <dbReference type="Pfam" id="PF01827"/>
    </source>
</evidence>
<evidence type="ECO:0000256" key="1">
    <source>
        <dbReference type="SAM" id="MobiDB-lite"/>
    </source>
</evidence>
<dbReference type="Proteomes" id="UP000230233">
    <property type="component" value="Chromosome IV"/>
</dbReference>
<protein>
    <recommendedName>
        <fullName evidence="2">DUF38 domain-containing protein</fullName>
    </recommendedName>
</protein>
<organism evidence="3 4">
    <name type="scientific">Caenorhabditis nigoni</name>
    <dbReference type="NCBI Taxonomy" id="1611254"/>
    <lineage>
        <taxon>Eukaryota</taxon>
        <taxon>Metazoa</taxon>
        <taxon>Ecdysozoa</taxon>
        <taxon>Nematoda</taxon>
        <taxon>Chromadorea</taxon>
        <taxon>Rhabditida</taxon>
        <taxon>Rhabditina</taxon>
        <taxon>Rhabditomorpha</taxon>
        <taxon>Rhabditoidea</taxon>
        <taxon>Rhabditidae</taxon>
        <taxon>Peloderinae</taxon>
        <taxon>Caenorhabditis</taxon>
    </lineage>
</organism>
<feature type="domain" description="DUF38" evidence="2">
    <location>
        <begin position="310"/>
        <end position="428"/>
    </location>
</feature>
<feature type="compositionally biased region" description="Basic and acidic residues" evidence="1">
    <location>
        <begin position="79"/>
        <end position="104"/>
    </location>
</feature>